<evidence type="ECO:0000256" key="1">
    <source>
        <dbReference type="SAM" id="MobiDB-lite"/>
    </source>
</evidence>
<name>A0A3N4HKY9_ASCIM</name>
<feature type="compositionally biased region" description="Basic and acidic residues" evidence="1">
    <location>
        <begin position="190"/>
        <end position="202"/>
    </location>
</feature>
<feature type="region of interest" description="Disordered" evidence="1">
    <location>
        <begin position="238"/>
        <end position="270"/>
    </location>
</feature>
<feature type="compositionally biased region" description="Basic and acidic residues" evidence="1">
    <location>
        <begin position="79"/>
        <end position="88"/>
    </location>
</feature>
<dbReference type="OrthoDB" id="3257409at2759"/>
<dbReference type="EMBL" id="ML119829">
    <property type="protein sequence ID" value="RPA73208.1"/>
    <property type="molecule type" value="Genomic_DNA"/>
</dbReference>
<gene>
    <name evidence="2" type="ORF">BJ508DRAFT_53802</name>
</gene>
<feature type="compositionally biased region" description="Gly residues" evidence="1">
    <location>
        <begin position="203"/>
        <end position="224"/>
    </location>
</feature>
<evidence type="ECO:0000313" key="3">
    <source>
        <dbReference type="Proteomes" id="UP000275078"/>
    </source>
</evidence>
<evidence type="ECO:0000313" key="2">
    <source>
        <dbReference type="EMBL" id="RPA73208.1"/>
    </source>
</evidence>
<dbReference type="AlphaFoldDB" id="A0A3N4HKY9"/>
<reference evidence="2 3" key="1">
    <citation type="journal article" date="2018" name="Nat. Ecol. Evol.">
        <title>Pezizomycetes genomes reveal the molecular basis of ectomycorrhizal truffle lifestyle.</title>
        <authorList>
            <person name="Murat C."/>
            <person name="Payen T."/>
            <person name="Noel B."/>
            <person name="Kuo A."/>
            <person name="Morin E."/>
            <person name="Chen J."/>
            <person name="Kohler A."/>
            <person name="Krizsan K."/>
            <person name="Balestrini R."/>
            <person name="Da Silva C."/>
            <person name="Montanini B."/>
            <person name="Hainaut M."/>
            <person name="Levati E."/>
            <person name="Barry K.W."/>
            <person name="Belfiori B."/>
            <person name="Cichocki N."/>
            <person name="Clum A."/>
            <person name="Dockter R.B."/>
            <person name="Fauchery L."/>
            <person name="Guy J."/>
            <person name="Iotti M."/>
            <person name="Le Tacon F."/>
            <person name="Lindquist E.A."/>
            <person name="Lipzen A."/>
            <person name="Malagnac F."/>
            <person name="Mello A."/>
            <person name="Molinier V."/>
            <person name="Miyauchi S."/>
            <person name="Poulain J."/>
            <person name="Riccioni C."/>
            <person name="Rubini A."/>
            <person name="Sitrit Y."/>
            <person name="Splivallo R."/>
            <person name="Traeger S."/>
            <person name="Wang M."/>
            <person name="Zifcakova L."/>
            <person name="Wipf D."/>
            <person name="Zambonelli A."/>
            <person name="Paolocci F."/>
            <person name="Nowrousian M."/>
            <person name="Ottonello S."/>
            <person name="Baldrian P."/>
            <person name="Spatafora J.W."/>
            <person name="Henrissat B."/>
            <person name="Nagy L.G."/>
            <person name="Aury J.M."/>
            <person name="Wincker P."/>
            <person name="Grigoriev I.V."/>
            <person name="Bonfante P."/>
            <person name="Martin F.M."/>
        </authorList>
    </citation>
    <scope>NUCLEOTIDE SEQUENCE [LARGE SCALE GENOMIC DNA]</scope>
    <source>
        <strain evidence="2 3">RN42</strain>
    </source>
</reference>
<feature type="compositionally biased region" description="Acidic residues" evidence="1">
    <location>
        <begin position="342"/>
        <end position="372"/>
    </location>
</feature>
<keyword evidence="3" id="KW-1185">Reference proteome</keyword>
<organism evidence="2 3">
    <name type="scientific">Ascobolus immersus RN42</name>
    <dbReference type="NCBI Taxonomy" id="1160509"/>
    <lineage>
        <taxon>Eukaryota</taxon>
        <taxon>Fungi</taxon>
        <taxon>Dikarya</taxon>
        <taxon>Ascomycota</taxon>
        <taxon>Pezizomycotina</taxon>
        <taxon>Pezizomycetes</taxon>
        <taxon>Pezizales</taxon>
        <taxon>Ascobolaceae</taxon>
        <taxon>Ascobolus</taxon>
    </lineage>
</organism>
<proteinExistence type="predicted"/>
<feature type="region of interest" description="Disordered" evidence="1">
    <location>
        <begin position="141"/>
        <end position="226"/>
    </location>
</feature>
<feature type="compositionally biased region" description="Basic residues" evidence="1">
    <location>
        <begin position="1"/>
        <end position="11"/>
    </location>
</feature>
<accession>A0A3N4HKY9</accession>
<feature type="region of interest" description="Disordered" evidence="1">
    <location>
        <begin position="341"/>
        <end position="372"/>
    </location>
</feature>
<protein>
    <submittedName>
        <fullName evidence="2">Uncharacterized protein</fullName>
    </submittedName>
</protein>
<feature type="region of interest" description="Disordered" evidence="1">
    <location>
        <begin position="1"/>
        <end position="90"/>
    </location>
</feature>
<sequence length="580" mass="63898">MPPRKSGRKPKTAADVVRPEPKGQGGRKRASAPAPIRADGEPQRQSGPRGGRPPAPTRSLPAEAQLPKTTGSLAFPASSDRRGDRFDDVGAALPSFPCYCECDLKGGARHLVKSVETYQRHQSRLVEMGHLALSMAVNQTSFGTAPTPATRPEAPQDNGGGITPQGDERGHTPQGGDGTPHVAGGTTTDKNARVEDVADETGRGGWTRVGGVSADGGGIVGGQTSGEATAAGLDADALWNPDEDEDTAEPSANFVGRGPYKKRYSQSQQRKILQRDLERLQSLAEKIADNLDRRRRIRETNGNSDEEDDETDEDGEVVRASLEERSQASGMPLDLRDVMQQEQEDRDNNDSSDDEEEVDSADEWADEDEDEADLDPVLNLLRGWKAYTKRTKMNYKETKQTPLTEDEWLSYALLDIAAAEGMTKEARRKIRRLILGMAGRLGITPWEERKAKRKLSERTGIAHKRYDVCPSGCFCYAAKPKADHCPVCKTPRPNPTDNLRPTFDYIPLIPRLRLQYSDPTRARSFKGYRESFLGKFDLNVSDFWNGGRFTKLRDELGLFETTTCAFGMANYTHQSQSSSD</sequence>
<dbReference type="Proteomes" id="UP000275078">
    <property type="component" value="Unassembled WGS sequence"/>
</dbReference>
<feature type="compositionally biased region" description="Low complexity" evidence="1">
    <location>
        <begin position="144"/>
        <end position="155"/>
    </location>
</feature>